<dbReference type="EMBL" id="CP016539">
    <property type="protein sequence ID" value="ANU19415.1"/>
    <property type="molecule type" value="Genomic_DNA"/>
</dbReference>
<keyword evidence="2" id="KW-1185">Reference proteome</keyword>
<evidence type="ECO:0000313" key="1">
    <source>
        <dbReference type="EMBL" id="ANU19415.1"/>
    </source>
</evidence>
<dbReference type="AlphaFoldDB" id="A0A1C7E6W5"/>
<dbReference type="STRING" id="1038856.BBI15_03920"/>
<dbReference type="RefSeq" id="WP_068869166.1">
    <property type="nucleotide sequence ID" value="NZ_CP016539.2"/>
</dbReference>
<gene>
    <name evidence="1" type="ORF">BBI15_03920</name>
</gene>
<name>A0A1C7E6W5_9BACL</name>
<sequence length="106" mass="12449">MAFGIRRPELERWKEDVQAGHISFLTHYWVDHRFPGCTTVTKVGCSDIDKLADWGSSYGLQREWLDLRNDYPHFDLFGDRQAEILEAEGHLDQLNRLVSRNPNFNE</sequence>
<dbReference type="KEGG" id="ppla:BBI15_03920"/>
<accession>A0A1C7E6W5</accession>
<dbReference type="OrthoDB" id="2361368at2"/>
<proteinExistence type="predicted"/>
<reference evidence="1" key="1">
    <citation type="submission" date="2016-10" db="EMBL/GenBank/DDBJ databases">
        <authorList>
            <person name="See-Too W.S."/>
        </authorList>
    </citation>
    <scope>NUCLEOTIDE SEQUENCE [LARGE SCALE GENOMIC DNA]</scope>
    <source>
        <strain evidence="1">DSM 23997</strain>
    </source>
</reference>
<organism evidence="1 2">
    <name type="scientific">Planococcus plakortidis</name>
    <dbReference type="NCBI Taxonomy" id="1038856"/>
    <lineage>
        <taxon>Bacteria</taxon>
        <taxon>Bacillati</taxon>
        <taxon>Bacillota</taxon>
        <taxon>Bacilli</taxon>
        <taxon>Bacillales</taxon>
        <taxon>Caryophanaceae</taxon>
        <taxon>Planococcus</taxon>
    </lineage>
</organism>
<dbReference type="Proteomes" id="UP000092650">
    <property type="component" value="Chromosome"/>
</dbReference>
<protein>
    <submittedName>
        <fullName evidence="1">Uncharacterized protein</fullName>
    </submittedName>
</protein>
<evidence type="ECO:0000313" key="2">
    <source>
        <dbReference type="Proteomes" id="UP000092650"/>
    </source>
</evidence>